<dbReference type="PANTHER" id="PTHR36498:SF1">
    <property type="entry name" value="TATA-BINDING PROTEIN-ASSOCIATED FACTOR 172"/>
    <property type="match status" value="1"/>
</dbReference>
<dbReference type="PANTHER" id="PTHR36498">
    <property type="entry name" value="TATA-BINDING PROTEIN-ASSOCIATED FACTOR 172"/>
    <property type="match status" value="1"/>
</dbReference>
<organism evidence="3 4">
    <name type="scientific">Dunaliella salina</name>
    <name type="common">Green alga</name>
    <name type="synonym">Protococcus salinus</name>
    <dbReference type="NCBI Taxonomy" id="3046"/>
    <lineage>
        <taxon>Eukaryota</taxon>
        <taxon>Viridiplantae</taxon>
        <taxon>Chlorophyta</taxon>
        <taxon>core chlorophytes</taxon>
        <taxon>Chlorophyceae</taxon>
        <taxon>CS clade</taxon>
        <taxon>Chlamydomonadales</taxon>
        <taxon>Dunaliellaceae</taxon>
        <taxon>Dunaliella</taxon>
    </lineage>
</organism>
<evidence type="ECO:0000256" key="1">
    <source>
        <dbReference type="PROSITE-ProRule" id="PRU00103"/>
    </source>
</evidence>
<reference evidence="3" key="1">
    <citation type="submission" date="2017-08" db="EMBL/GenBank/DDBJ databases">
        <authorList>
            <person name="Polle J.E."/>
            <person name="Barry K."/>
            <person name="Cushman J."/>
            <person name="Schmutz J."/>
            <person name="Tran D."/>
            <person name="Hathwaick L.T."/>
            <person name="Yim W.C."/>
            <person name="Jenkins J."/>
            <person name="Mckie-Krisberg Z.M."/>
            <person name="Prochnik S."/>
            <person name="Lindquist E."/>
            <person name="Dockter R.B."/>
            <person name="Adam C."/>
            <person name="Molina H."/>
            <person name="Bunkerborg J."/>
            <person name="Jin E."/>
            <person name="Buchheim M."/>
            <person name="Magnuson J."/>
        </authorList>
    </citation>
    <scope>NUCLEOTIDE SEQUENCE</scope>
    <source>
        <strain evidence="3">CCAP 19/18</strain>
    </source>
</reference>
<feature type="repeat" description="HEAT" evidence="1">
    <location>
        <begin position="327"/>
        <end position="357"/>
    </location>
</feature>
<evidence type="ECO:0000256" key="2">
    <source>
        <dbReference type="SAM" id="MobiDB-lite"/>
    </source>
</evidence>
<protein>
    <submittedName>
        <fullName evidence="3">Armadillo-type protein</fullName>
    </submittedName>
</protein>
<name>A0ABQ7G3Q1_DUNSA</name>
<dbReference type="Pfam" id="PF13513">
    <property type="entry name" value="HEAT_EZ"/>
    <property type="match status" value="1"/>
</dbReference>
<feature type="region of interest" description="Disordered" evidence="2">
    <location>
        <begin position="183"/>
        <end position="209"/>
    </location>
</feature>
<dbReference type="PROSITE" id="PS50077">
    <property type="entry name" value="HEAT_REPEAT"/>
    <property type="match status" value="1"/>
</dbReference>
<dbReference type="InterPro" id="IPR044972">
    <property type="entry name" value="Mot1"/>
</dbReference>
<evidence type="ECO:0000313" key="3">
    <source>
        <dbReference type="EMBL" id="KAF5829237.1"/>
    </source>
</evidence>
<comment type="caution">
    <text evidence="3">The sequence shown here is derived from an EMBL/GenBank/DDBJ whole genome shotgun (WGS) entry which is preliminary data.</text>
</comment>
<keyword evidence="4" id="KW-1185">Reference proteome</keyword>
<evidence type="ECO:0000313" key="4">
    <source>
        <dbReference type="Proteomes" id="UP000815325"/>
    </source>
</evidence>
<gene>
    <name evidence="3" type="ORF">DUNSADRAFT_16379</name>
</gene>
<dbReference type="EMBL" id="MU070187">
    <property type="protein sequence ID" value="KAF5829237.1"/>
    <property type="molecule type" value="Genomic_DNA"/>
</dbReference>
<dbReference type="Proteomes" id="UP000815325">
    <property type="component" value="Unassembled WGS sequence"/>
</dbReference>
<dbReference type="InterPro" id="IPR011989">
    <property type="entry name" value="ARM-like"/>
</dbReference>
<feature type="compositionally biased region" description="Low complexity" evidence="2">
    <location>
        <begin position="160"/>
        <end position="170"/>
    </location>
</feature>
<dbReference type="SUPFAM" id="SSF48371">
    <property type="entry name" value="ARM repeat"/>
    <property type="match status" value="1"/>
</dbReference>
<feature type="region of interest" description="Disordered" evidence="2">
    <location>
        <begin position="124"/>
        <end position="170"/>
    </location>
</feature>
<accession>A0ABQ7G3Q1</accession>
<dbReference type="Gene3D" id="1.25.10.10">
    <property type="entry name" value="Leucine-rich Repeat Variant"/>
    <property type="match status" value="2"/>
</dbReference>
<sequence>MGGSSRLEKLLRLLECGTSDATRKAAAKQIVEITKSHPQQLPSVIRKVHQYLYSKGWDTRIAASETLGYLAEAFPHTSILDLAARCAQLHGQQASAAAAASPTMTFSTFSLQVLLDKGFESGGEDLGNQMDTDNLINDDDLDTEIKRTPSGLSGKGGAGASAAAPKQQPAELLQSMEGLSARERNQAKRRAKAMARGEGSGRGAHGAASALREVLQSQASCAAVEAPVNVRHGAATALREVLRSQASCAAVEAPVADEVTAPVRETAAQTLGVTLAPLNLPSTNNILHLLTQLQGQTEWDVRYGGYLGLKYMLAARLDLAAQLLPAALPFLQRGLEDPDDDVRAASADALVPVASELLALGPGPAQTIRSLLWGLLAELDELSPAIASVVQLLSHLYSQPPPKTTSSATSAAADGVGAGVAVALSGAASKELTHQLPRLWPYLRHGLSGVRLSTTTCMERLLAASKRQACTEWLQPLLPMMLRLIFQQVLVENDSRVQALCPHADAVHQVHCPHAHAAQQVQCPHAYAVRQMYWAQVLMPDLAKQWVQRLRLLQRGETGCPG</sequence>
<dbReference type="InterPro" id="IPR021133">
    <property type="entry name" value="HEAT_type_2"/>
</dbReference>
<proteinExistence type="predicted"/>
<dbReference type="InterPro" id="IPR016024">
    <property type="entry name" value="ARM-type_fold"/>
</dbReference>